<keyword evidence="1 2" id="KW-0238">DNA-binding</keyword>
<dbReference type="PANTHER" id="PTHR30055:SF209">
    <property type="entry name" value="POSSIBLE TRANSCRIPTIONAL REGULATORY PROTEIN (PROBABLY TETR-FAMILY)"/>
    <property type="match status" value="1"/>
</dbReference>
<feature type="DNA-binding region" description="H-T-H motif" evidence="2">
    <location>
        <begin position="19"/>
        <end position="38"/>
    </location>
</feature>
<evidence type="ECO:0000256" key="1">
    <source>
        <dbReference type="ARBA" id="ARBA00023125"/>
    </source>
</evidence>
<dbReference type="PROSITE" id="PS50977">
    <property type="entry name" value="HTH_TETR_2"/>
    <property type="match status" value="1"/>
</dbReference>
<dbReference type="RefSeq" id="WP_159264224.1">
    <property type="nucleotide sequence ID" value="NZ_CP041349.1"/>
</dbReference>
<dbReference type="InterPro" id="IPR009057">
    <property type="entry name" value="Homeodomain-like_sf"/>
</dbReference>
<organism evidence="4 5">
    <name type="scientific">Komagataeibacter xylinus</name>
    <name type="common">Gluconacetobacter xylinus</name>
    <dbReference type="NCBI Taxonomy" id="28448"/>
    <lineage>
        <taxon>Bacteria</taxon>
        <taxon>Pseudomonadati</taxon>
        <taxon>Pseudomonadota</taxon>
        <taxon>Alphaproteobacteria</taxon>
        <taxon>Acetobacterales</taxon>
        <taxon>Acetobacteraceae</taxon>
        <taxon>Komagataeibacter</taxon>
    </lineage>
</organism>
<keyword evidence="4" id="KW-0614">Plasmid</keyword>
<dbReference type="Proteomes" id="UP000464674">
    <property type="component" value="Plasmid pA"/>
</dbReference>
<evidence type="ECO:0000313" key="5">
    <source>
        <dbReference type="Proteomes" id="UP000464674"/>
    </source>
</evidence>
<dbReference type="Pfam" id="PF00440">
    <property type="entry name" value="TetR_N"/>
    <property type="match status" value="1"/>
</dbReference>
<sequence length="176" mass="19086">MLAAADRLFAQSEIPGAVTMDAIALAACVGKGTLFRAFGNRDGLLDALWAAKIATLKASVESSAPPFDASTAPPDRLVAFLDAILMFKIANRHLIRARELSGGLLQSPHYQWMHAEARRCIMDAADTADMAYATYNAHSLLAGLHIDLIDEMLVQGLSLETIRKFQATRARNVLHP</sequence>
<dbReference type="SUPFAM" id="SSF46689">
    <property type="entry name" value="Homeodomain-like"/>
    <property type="match status" value="1"/>
</dbReference>
<dbReference type="EMBL" id="CP041349">
    <property type="protein sequence ID" value="QHC37463.1"/>
    <property type="molecule type" value="Genomic_DNA"/>
</dbReference>
<dbReference type="PANTHER" id="PTHR30055">
    <property type="entry name" value="HTH-TYPE TRANSCRIPTIONAL REGULATOR RUTR"/>
    <property type="match status" value="1"/>
</dbReference>
<evidence type="ECO:0000259" key="3">
    <source>
        <dbReference type="PROSITE" id="PS50977"/>
    </source>
</evidence>
<geneLocation type="plasmid" evidence="5">
    <name>pa</name>
</geneLocation>
<dbReference type="InterPro" id="IPR001647">
    <property type="entry name" value="HTH_TetR"/>
</dbReference>
<protein>
    <submittedName>
        <fullName evidence="4">TetR/AcrR family transcriptional regulator</fullName>
    </submittedName>
</protein>
<dbReference type="OrthoDB" id="4542210at2"/>
<gene>
    <name evidence="4" type="ORF">FMA36_17200</name>
</gene>
<name>A0A857FT55_KOMXY</name>
<evidence type="ECO:0000313" key="4">
    <source>
        <dbReference type="EMBL" id="QHC37463.1"/>
    </source>
</evidence>
<evidence type="ECO:0000256" key="2">
    <source>
        <dbReference type="PROSITE-ProRule" id="PRU00335"/>
    </source>
</evidence>
<reference evidence="4 5" key="1">
    <citation type="journal article" date="2020" name="Carbohydr. Polym.">
        <title>Characterization and optimization of production of bacterial cellulose from strain CGMCC 17276 based on whole-genome analysis.</title>
        <authorList>
            <person name="Lu T."/>
            <person name="Gao H."/>
            <person name="Liao B."/>
            <person name="Wu J."/>
            <person name="Zhang W."/>
            <person name="Huang J."/>
            <person name="Liu M."/>
            <person name="Huang J."/>
            <person name="Chang Z."/>
            <person name="Jin M."/>
            <person name="Yi Z."/>
            <person name="Jiang D."/>
        </authorList>
    </citation>
    <scope>NUCLEOTIDE SEQUENCE [LARGE SCALE GENOMIC DNA]</scope>
    <source>
        <strain evidence="4 5">CGMCC 17276</strain>
        <plasmid evidence="5">pa</plasmid>
    </source>
</reference>
<feature type="domain" description="HTH tetR-type" evidence="3">
    <location>
        <begin position="1"/>
        <end position="56"/>
    </location>
</feature>
<dbReference type="InterPro" id="IPR050109">
    <property type="entry name" value="HTH-type_TetR-like_transc_reg"/>
</dbReference>
<accession>A0A857FT55</accession>
<dbReference type="AlphaFoldDB" id="A0A857FT55"/>
<dbReference type="GO" id="GO:0000976">
    <property type="term" value="F:transcription cis-regulatory region binding"/>
    <property type="evidence" value="ECO:0007669"/>
    <property type="project" value="TreeGrafter"/>
</dbReference>
<dbReference type="Gene3D" id="1.10.357.10">
    <property type="entry name" value="Tetracycline Repressor, domain 2"/>
    <property type="match status" value="1"/>
</dbReference>
<dbReference type="GO" id="GO:0003700">
    <property type="term" value="F:DNA-binding transcription factor activity"/>
    <property type="evidence" value="ECO:0007669"/>
    <property type="project" value="TreeGrafter"/>
</dbReference>
<proteinExistence type="predicted"/>